<dbReference type="EMBL" id="CP017554">
    <property type="protein sequence ID" value="AOW01725.1"/>
    <property type="molecule type" value="Genomic_DNA"/>
</dbReference>
<dbReference type="GeneID" id="94582744"/>
<sequence length="96" mass="10531">MSKNYSSILYISHLQLHLCSKPPYPRSMTPEAAHATGYCVCLNGVLSGFGDSKKVPGLVHGGLVVARLSGLGIPISRTWVSQHVIYLYHRRTPSRP</sequence>
<dbReference type="Proteomes" id="UP000182444">
    <property type="component" value="Chromosome 1B"/>
</dbReference>
<dbReference type="VEuPathDB" id="FungiDB:YALI1_B19856g"/>
<evidence type="ECO:0000313" key="2">
    <source>
        <dbReference type="Proteomes" id="UP000182444"/>
    </source>
</evidence>
<dbReference type="RefSeq" id="XP_068138196.1">
    <property type="nucleotide sequence ID" value="XM_068282095.1"/>
</dbReference>
<protein>
    <submittedName>
        <fullName evidence="1">Uncharacterized protein</fullName>
    </submittedName>
</protein>
<gene>
    <name evidence="1" type="ORF">YALI1_B19856g</name>
</gene>
<proteinExistence type="predicted"/>
<accession>A0A1D8N7X8</accession>
<reference evidence="1 2" key="1">
    <citation type="journal article" date="2016" name="PLoS ONE">
        <title>Sequence Assembly of Yarrowia lipolytica Strain W29/CLIB89 Shows Transposable Element Diversity.</title>
        <authorList>
            <person name="Magnan C."/>
            <person name="Yu J."/>
            <person name="Chang I."/>
            <person name="Jahn E."/>
            <person name="Kanomata Y."/>
            <person name="Wu J."/>
            <person name="Zeller M."/>
            <person name="Oakes M."/>
            <person name="Baldi P."/>
            <person name="Sandmeyer S."/>
        </authorList>
    </citation>
    <scope>NUCLEOTIDE SEQUENCE [LARGE SCALE GENOMIC DNA]</scope>
    <source>
        <strain evidence="2">CLIB89(W29)</strain>
    </source>
</reference>
<organism evidence="1 2">
    <name type="scientific">Yarrowia lipolytica</name>
    <name type="common">Candida lipolytica</name>
    <dbReference type="NCBI Taxonomy" id="4952"/>
    <lineage>
        <taxon>Eukaryota</taxon>
        <taxon>Fungi</taxon>
        <taxon>Dikarya</taxon>
        <taxon>Ascomycota</taxon>
        <taxon>Saccharomycotina</taxon>
        <taxon>Dipodascomycetes</taxon>
        <taxon>Dipodascales</taxon>
        <taxon>Dipodascales incertae sedis</taxon>
        <taxon>Yarrowia</taxon>
    </lineage>
</organism>
<evidence type="ECO:0000313" key="1">
    <source>
        <dbReference type="EMBL" id="AOW01725.1"/>
    </source>
</evidence>
<dbReference type="AlphaFoldDB" id="A0A1D8N7X8"/>
<name>A0A1D8N7X8_YARLL</name>